<organism evidence="2 3">
    <name type="scientific">Paenibacillus lacisoli</name>
    <dbReference type="NCBI Taxonomy" id="3064525"/>
    <lineage>
        <taxon>Bacteria</taxon>
        <taxon>Bacillati</taxon>
        <taxon>Bacillota</taxon>
        <taxon>Bacilli</taxon>
        <taxon>Bacillales</taxon>
        <taxon>Paenibacillaceae</taxon>
        <taxon>Paenibacillus</taxon>
    </lineage>
</organism>
<proteinExistence type="predicted"/>
<evidence type="ECO:0000256" key="1">
    <source>
        <dbReference type="SAM" id="Phobius"/>
    </source>
</evidence>
<feature type="transmembrane region" description="Helical" evidence="1">
    <location>
        <begin position="7"/>
        <end position="27"/>
    </location>
</feature>
<keyword evidence="1" id="KW-0812">Transmembrane</keyword>
<keyword evidence="3" id="KW-1185">Reference proteome</keyword>
<protein>
    <submittedName>
        <fullName evidence="2">Uncharacterized protein</fullName>
    </submittedName>
</protein>
<keyword evidence="1" id="KW-0472">Membrane</keyword>
<dbReference type="RefSeq" id="WP_305023934.1">
    <property type="nucleotide sequence ID" value="NZ_JAUQTB010000004.1"/>
</dbReference>
<gene>
    <name evidence="2" type="ORF">Q5741_09890</name>
</gene>
<feature type="transmembrane region" description="Helical" evidence="1">
    <location>
        <begin position="33"/>
        <end position="54"/>
    </location>
</feature>
<keyword evidence="1" id="KW-1133">Transmembrane helix</keyword>
<evidence type="ECO:0000313" key="3">
    <source>
        <dbReference type="Proteomes" id="UP001240171"/>
    </source>
</evidence>
<name>A0ABT9CGJ7_9BACL</name>
<evidence type="ECO:0000313" key="2">
    <source>
        <dbReference type="EMBL" id="MDO7906733.1"/>
    </source>
</evidence>
<dbReference type="EMBL" id="JAUQTB010000004">
    <property type="protein sequence ID" value="MDO7906733.1"/>
    <property type="molecule type" value="Genomic_DNA"/>
</dbReference>
<comment type="caution">
    <text evidence="2">The sequence shown here is derived from an EMBL/GenBank/DDBJ whole genome shotgun (WGS) entry which is preliminary data.</text>
</comment>
<dbReference type="Proteomes" id="UP001240171">
    <property type="component" value="Unassembled WGS sequence"/>
</dbReference>
<reference evidence="2 3" key="1">
    <citation type="submission" date="2023-07" db="EMBL/GenBank/DDBJ databases">
        <title>Paenibacillus sp. JX-17 nov. isolated from soil.</title>
        <authorList>
            <person name="Wan Y."/>
            <person name="Liu B."/>
        </authorList>
    </citation>
    <scope>NUCLEOTIDE SEQUENCE [LARGE SCALE GENOMIC DNA]</scope>
    <source>
        <strain evidence="2 3">JX-17</strain>
    </source>
</reference>
<sequence>MSDCKQWAALSGMYGFAASVLYAVLLIAPYLNIVVWATGALLVFACVLHIVYGLRSSVEDNGLGEMSGDIQNHK</sequence>
<accession>A0ABT9CGJ7</accession>